<accession>A0A6C0BWL4</accession>
<name>A0A6C0BWL4_9ZZZZ</name>
<reference evidence="2" key="1">
    <citation type="journal article" date="2020" name="Nature">
        <title>Giant virus diversity and host interactions through global metagenomics.</title>
        <authorList>
            <person name="Schulz F."/>
            <person name="Roux S."/>
            <person name="Paez-Espino D."/>
            <person name="Jungbluth S."/>
            <person name="Walsh D.A."/>
            <person name="Denef V.J."/>
            <person name="McMahon K.D."/>
            <person name="Konstantinidis K.T."/>
            <person name="Eloe-Fadrosh E.A."/>
            <person name="Kyrpides N.C."/>
            <person name="Woyke T."/>
        </authorList>
    </citation>
    <scope>NUCLEOTIDE SEQUENCE</scope>
    <source>
        <strain evidence="2">GVMAG-M-3300020166-5</strain>
    </source>
</reference>
<proteinExistence type="predicted"/>
<keyword evidence="1" id="KW-1133">Transmembrane helix</keyword>
<organism evidence="2">
    <name type="scientific">viral metagenome</name>
    <dbReference type="NCBI Taxonomy" id="1070528"/>
    <lineage>
        <taxon>unclassified sequences</taxon>
        <taxon>metagenomes</taxon>
        <taxon>organismal metagenomes</taxon>
    </lineage>
</organism>
<keyword evidence="1" id="KW-0812">Transmembrane</keyword>
<protein>
    <submittedName>
        <fullName evidence="2">Uncharacterized protein</fullName>
    </submittedName>
</protein>
<dbReference type="AlphaFoldDB" id="A0A6C0BWL4"/>
<keyword evidence="1" id="KW-0472">Membrane</keyword>
<feature type="transmembrane region" description="Helical" evidence="1">
    <location>
        <begin position="12"/>
        <end position="28"/>
    </location>
</feature>
<evidence type="ECO:0000256" key="1">
    <source>
        <dbReference type="SAM" id="Phobius"/>
    </source>
</evidence>
<dbReference type="EMBL" id="MN739280">
    <property type="protein sequence ID" value="QHS96835.1"/>
    <property type="molecule type" value="Genomic_DNA"/>
</dbReference>
<sequence>MLQTFKVFGQKILYGFGFGSGMGVAFLIENKIYSSSAY</sequence>
<evidence type="ECO:0000313" key="2">
    <source>
        <dbReference type="EMBL" id="QHS96835.1"/>
    </source>
</evidence>